<dbReference type="GO" id="GO:0030170">
    <property type="term" value="F:pyridoxal phosphate binding"/>
    <property type="evidence" value="ECO:0007669"/>
    <property type="project" value="InterPro"/>
</dbReference>
<dbReference type="GeneID" id="83879935"/>
<dbReference type="PIRSF" id="PIRSF000521">
    <property type="entry name" value="Transaminase_4ab_Lys_Orn"/>
    <property type="match status" value="1"/>
</dbReference>
<dbReference type="GO" id="GO:0031299">
    <property type="term" value="F:taurine-pyruvate aminotransferase activity"/>
    <property type="evidence" value="ECO:0007669"/>
    <property type="project" value="UniProtKB-EC"/>
</dbReference>
<gene>
    <name evidence="7" type="primary">tpa_2</name>
    <name evidence="7" type="ORF">PH7735_00865</name>
</gene>
<dbReference type="EMBL" id="CYTW01000001">
    <property type="protein sequence ID" value="CUJ88081.1"/>
    <property type="molecule type" value="Genomic_DNA"/>
</dbReference>
<evidence type="ECO:0000313" key="8">
    <source>
        <dbReference type="Proteomes" id="UP000051870"/>
    </source>
</evidence>
<evidence type="ECO:0000256" key="1">
    <source>
        <dbReference type="ARBA" id="ARBA00001933"/>
    </source>
</evidence>
<dbReference type="InterPro" id="IPR049704">
    <property type="entry name" value="Aminotrans_3_PPA_site"/>
</dbReference>
<name>A0A0P1I3I5_9RHOB</name>
<dbReference type="PANTHER" id="PTHR43094">
    <property type="entry name" value="AMINOTRANSFERASE"/>
    <property type="match status" value="1"/>
</dbReference>
<protein>
    <submittedName>
        <fullName evidence="7">Taurine--pyruvate aminotransferase</fullName>
        <ecNumber evidence="7">2.6.1.77</ecNumber>
    </submittedName>
</protein>
<dbReference type="PANTHER" id="PTHR43094:SF1">
    <property type="entry name" value="AMINOTRANSFERASE CLASS-III"/>
    <property type="match status" value="1"/>
</dbReference>
<dbReference type="PROSITE" id="PS00600">
    <property type="entry name" value="AA_TRANSFER_CLASS_3"/>
    <property type="match status" value="1"/>
</dbReference>
<dbReference type="AlphaFoldDB" id="A0A0P1I3I5"/>
<dbReference type="Gene3D" id="3.40.640.10">
    <property type="entry name" value="Type I PLP-dependent aspartate aminotransferase-like (Major domain)"/>
    <property type="match status" value="1"/>
</dbReference>
<dbReference type="EC" id="2.6.1.77" evidence="7"/>
<evidence type="ECO:0000256" key="6">
    <source>
        <dbReference type="RuleBase" id="RU003560"/>
    </source>
</evidence>
<comment type="similarity">
    <text evidence="2 6">Belongs to the class-III pyridoxal-phosphate-dependent aminotransferase family.</text>
</comment>
<evidence type="ECO:0000256" key="5">
    <source>
        <dbReference type="ARBA" id="ARBA00022898"/>
    </source>
</evidence>
<organism evidence="7 8">
    <name type="scientific">Shimia thalassica</name>
    <dbReference type="NCBI Taxonomy" id="1715693"/>
    <lineage>
        <taxon>Bacteria</taxon>
        <taxon>Pseudomonadati</taxon>
        <taxon>Pseudomonadota</taxon>
        <taxon>Alphaproteobacteria</taxon>
        <taxon>Rhodobacterales</taxon>
        <taxon>Roseobacteraceae</taxon>
    </lineage>
</organism>
<dbReference type="Pfam" id="PF00202">
    <property type="entry name" value="Aminotran_3"/>
    <property type="match status" value="1"/>
</dbReference>
<keyword evidence="8" id="KW-1185">Reference proteome</keyword>
<reference evidence="8" key="1">
    <citation type="submission" date="2015-09" db="EMBL/GenBank/DDBJ databases">
        <authorList>
            <person name="Rodrigo-Torres Lidia"/>
            <person name="Arahal R.David."/>
        </authorList>
    </citation>
    <scope>NUCLEOTIDE SEQUENCE [LARGE SCALE GENOMIC DNA]</scope>
    <source>
        <strain evidence="8">CECT 7735</strain>
    </source>
</reference>
<evidence type="ECO:0000256" key="2">
    <source>
        <dbReference type="ARBA" id="ARBA00008954"/>
    </source>
</evidence>
<dbReference type="GO" id="GO:0005829">
    <property type="term" value="C:cytosol"/>
    <property type="evidence" value="ECO:0007669"/>
    <property type="project" value="TreeGrafter"/>
</dbReference>
<dbReference type="STRING" id="1715693.PH7735_00865"/>
<dbReference type="CDD" id="cd00610">
    <property type="entry name" value="OAT_like"/>
    <property type="match status" value="1"/>
</dbReference>
<dbReference type="Proteomes" id="UP000051870">
    <property type="component" value="Unassembled WGS sequence"/>
</dbReference>
<dbReference type="InterPro" id="IPR015421">
    <property type="entry name" value="PyrdxlP-dep_Trfase_major"/>
</dbReference>
<dbReference type="InterPro" id="IPR015424">
    <property type="entry name" value="PyrdxlP-dep_Trfase"/>
</dbReference>
<keyword evidence="3 7" id="KW-0032">Aminotransferase</keyword>
<accession>A0A0P1I3I5</accession>
<dbReference type="RefSeq" id="WP_058310050.1">
    <property type="nucleotide sequence ID" value="NZ_CYTW01000001.1"/>
</dbReference>
<dbReference type="FunFam" id="3.40.640.10:FF:000014">
    <property type="entry name" value="Adenosylmethionine-8-amino-7-oxononanoate aminotransferase, probable"/>
    <property type="match status" value="1"/>
</dbReference>
<keyword evidence="7" id="KW-0670">Pyruvate</keyword>
<keyword evidence="4 7" id="KW-0808">Transferase</keyword>
<evidence type="ECO:0000313" key="7">
    <source>
        <dbReference type="EMBL" id="CUJ88081.1"/>
    </source>
</evidence>
<dbReference type="NCBIfam" id="NF005447">
    <property type="entry name" value="PRK07036.1"/>
    <property type="match status" value="1"/>
</dbReference>
<dbReference type="SUPFAM" id="SSF53383">
    <property type="entry name" value="PLP-dependent transferases"/>
    <property type="match status" value="1"/>
</dbReference>
<comment type="cofactor">
    <cofactor evidence="1">
        <name>pyridoxal 5'-phosphate</name>
        <dbReference type="ChEBI" id="CHEBI:597326"/>
    </cofactor>
</comment>
<evidence type="ECO:0000256" key="4">
    <source>
        <dbReference type="ARBA" id="ARBA00022679"/>
    </source>
</evidence>
<dbReference type="InterPro" id="IPR005814">
    <property type="entry name" value="Aminotrans_3"/>
</dbReference>
<sequence>MTKTDANSAWAKDRNHVLHPYTDFSTFKEEGSQVIETAKGMYVTDTDGRKLLDGIAGLWCVNIGHGRREMAEAISDQVLKMQYYNPFGHSTSEPAAELGYWLASHAPGSLNHVYYTTGGSTANDAAIRLVHYYFTMRGQHRKKKIISRNDAYHGSTYVAAELTGIHATKNSFDKVAENLIHHVSAANMYAKPQDMSEEAYCDFLVQEFETRIQQLGPDNCAAFIAEPVMGAGGVLVAPKGYHRRMWEVCKRHDMLYIADEVVTAFGRLGAWFASEDVFDYQPDILVSAKGVTSGYIPLGVTLISDEIYDVISRPQCEGGVFSMGLTYFGHPVACTAALKNIEIMETEGLLANSRDVGSYFHEAAQGLTDLDIVGDVRGHGLMLAVDLVADKATKEGFPVTSQMGARVFKKCIENGVVVRPVGDRIVLSPPIIISKDEVNTIVSALHSAITDVSNG</sequence>
<dbReference type="Gene3D" id="3.90.1150.10">
    <property type="entry name" value="Aspartate Aminotransferase, domain 1"/>
    <property type="match status" value="1"/>
</dbReference>
<proteinExistence type="inferred from homology"/>
<keyword evidence="5 6" id="KW-0663">Pyridoxal phosphate</keyword>
<evidence type="ECO:0000256" key="3">
    <source>
        <dbReference type="ARBA" id="ARBA00022576"/>
    </source>
</evidence>
<dbReference type="InterPro" id="IPR015422">
    <property type="entry name" value="PyrdxlP-dep_Trfase_small"/>
</dbReference>